<dbReference type="AlphaFoldDB" id="S0DFU7"/>
<gene>
    <name evidence="5" type="ORF">BN138_723</name>
</gene>
<reference evidence="5" key="1">
    <citation type="submission" date="2012-10" db="EMBL/GenBank/DDBJ databases">
        <authorList>
            <person name="Sandrine L."/>
        </authorList>
    </citation>
    <scope>NUCLEOTIDE SEQUENCE</scope>
</reference>
<protein>
    <recommendedName>
        <fullName evidence="4">3D domain-containing protein</fullName>
    </recommendedName>
</protein>
<evidence type="ECO:0000256" key="1">
    <source>
        <dbReference type="ARBA" id="ARBA00022729"/>
    </source>
</evidence>
<keyword evidence="3" id="KW-0812">Transmembrane</keyword>
<dbReference type="CDD" id="cd14667">
    <property type="entry name" value="3D_containing_proteins"/>
    <property type="match status" value="1"/>
</dbReference>
<keyword evidence="2" id="KW-0175">Coiled coil</keyword>
<dbReference type="SUPFAM" id="SSF50685">
    <property type="entry name" value="Barwin-like endoglucanases"/>
    <property type="match status" value="1"/>
</dbReference>
<feature type="transmembrane region" description="Helical" evidence="3">
    <location>
        <begin position="12"/>
        <end position="34"/>
    </location>
</feature>
<dbReference type="GO" id="GO:0004553">
    <property type="term" value="F:hydrolase activity, hydrolyzing O-glycosyl compounds"/>
    <property type="evidence" value="ECO:0007669"/>
    <property type="project" value="InterPro"/>
</dbReference>
<sequence length="214" mass="23565">MRWKKEEVLSEGLAKGAIVVLFTCTLLFFILFTWTAQAAGTDRQADAAPAEYMAVQQEKLALELALSQAVADMEDKLSAARTENKTLEKKNEQLAQDYDELSEAQVNVADSIMLNYKGEYYATSYCCEQYPHICGGNGRTASGTVPTPGLTVAADWGDLAPGTWIYIEDVGIRRVEDSGSAIKGKRIDVAVDTHANALRWPGQGRHRVWALNME</sequence>
<dbReference type="EMBL" id="HF548310">
    <property type="protein sequence ID" value="CCO21535.1"/>
    <property type="molecule type" value="Genomic_DNA"/>
</dbReference>
<dbReference type="Gene3D" id="2.40.40.10">
    <property type="entry name" value="RlpA-like domain"/>
    <property type="match status" value="1"/>
</dbReference>
<keyword evidence="3" id="KW-1133">Transmembrane helix</keyword>
<dbReference type="InterPro" id="IPR059180">
    <property type="entry name" value="3D_YorM"/>
</dbReference>
<dbReference type="Pfam" id="PF06725">
    <property type="entry name" value="3D"/>
    <property type="match status" value="1"/>
</dbReference>
<dbReference type="GO" id="GO:0009254">
    <property type="term" value="P:peptidoglycan turnover"/>
    <property type="evidence" value="ECO:0007669"/>
    <property type="project" value="InterPro"/>
</dbReference>
<accession>S0DFU7</accession>
<evidence type="ECO:0000256" key="3">
    <source>
        <dbReference type="SAM" id="Phobius"/>
    </source>
</evidence>
<proteinExistence type="predicted"/>
<keyword evidence="1" id="KW-0732">Signal</keyword>
<feature type="coiled-coil region" evidence="2">
    <location>
        <begin position="70"/>
        <end position="107"/>
    </location>
</feature>
<evidence type="ECO:0000259" key="4">
    <source>
        <dbReference type="Pfam" id="PF06725"/>
    </source>
</evidence>
<feature type="domain" description="3D" evidence="4">
    <location>
        <begin position="151"/>
        <end position="211"/>
    </location>
</feature>
<keyword evidence="3" id="KW-0472">Membrane</keyword>
<evidence type="ECO:0000313" key="5">
    <source>
        <dbReference type="EMBL" id="CCO21535.1"/>
    </source>
</evidence>
<dbReference type="PANTHER" id="PTHR39160">
    <property type="entry name" value="CELL WALL-BINDING PROTEIN YOCH"/>
    <property type="match status" value="1"/>
</dbReference>
<dbReference type="GO" id="GO:0019867">
    <property type="term" value="C:outer membrane"/>
    <property type="evidence" value="ECO:0007669"/>
    <property type="project" value="InterPro"/>
</dbReference>
<reference evidence="5" key="2">
    <citation type="journal article" date="2013" name="Biotechnol. Biofuels">
        <title>Mining for hemicellulases in the fungus-growing termite Pseudacanthotermes militaris using functional metagenomics.</title>
        <authorList>
            <person name="Bastien G."/>
            <person name="Arnal G."/>
            <person name="Bozonnet S."/>
            <person name="Laguerre S."/>
            <person name="Ferreira F."/>
            <person name="Faure R."/>
            <person name="Henrissat B."/>
            <person name="Lefevre F."/>
            <person name="Robe P."/>
            <person name="Bouchez O."/>
            <person name="Noirot C."/>
            <person name="Dumon C."/>
            <person name="O'Donohue M."/>
        </authorList>
    </citation>
    <scope>NUCLEOTIDE SEQUENCE</scope>
</reference>
<dbReference type="InterPro" id="IPR051933">
    <property type="entry name" value="Resuscitation_pf_RpfB"/>
</dbReference>
<dbReference type="PANTHER" id="PTHR39160:SF4">
    <property type="entry name" value="RESUSCITATION-PROMOTING FACTOR RPFB"/>
    <property type="match status" value="1"/>
</dbReference>
<name>S0DFU7_9ZZZZ</name>
<organism evidence="5">
    <name type="scientific">termite gut metagenome</name>
    <dbReference type="NCBI Taxonomy" id="433724"/>
    <lineage>
        <taxon>unclassified sequences</taxon>
        <taxon>metagenomes</taxon>
        <taxon>organismal metagenomes</taxon>
    </lineage>
</organism>
<dbReference type="InterPro" id="IPR010611">
    <property type="entry name" value="3D_dom"/>
</dbReference>
<dbReference type="InterPro" id="IPR036908">
    <property type="entry name" value="RlpA-like_sf"/>
</dbReference>
<evidence type="ECO:0000256" key="2">
    <source>
        <dbReference type="SAM" id="Coils"/>
    </source>
</evidence>